<dbReference type="InterPro" id="IPR000719">
    <property type="entry name" value="Prot_kinase_dom"/>
</dbReference>
<sequence length="527" mass="57913">MQPSSANASKRNKKQILYDSILEVLEERFPAEDRLQEQVHAHLSRLPIKYAKEMFEGNCETVLLHKKLLDQARDRSRAAQGTNRATPVFHVRAVEVSAEECSISPADGEHSDSIKIPGGGLKMKSAAPSFGSSPSLVMLALGEGLSSPLDDSPVRPAAEQMSNGSADSHLSQYDMPPYSPLHEVTFTGPNCPSILSSLTTSLADLGLSILEAHAFTTSDGYLLDTFVVSGWKVGDLYTFQELLEDAVVTNLQRLEVVKFGPASRPGTCEPRIAFPELDARPATSPAGTTVYTDWEINPEQLRLGNKVAEGSFGDLYRGSYCGQTVAIKLLKPEKAGKAVDVEAEFSHEVSIMRKVRHKNVVQFIGVGSTPPNLYIVTEFMEGGCLYDHLKKSRGSDLGIAFIIRVALDVARGMDYLHKSSIIHRDLKAMNLLMDEHGTVKVSDFGVSRFFDPEIVMTAETGTYRWMAPEVIEHRPYDKKADVFSYGIFLWELVTGEVPYAGLTPLQARSSLPISRGLTLLPKMSYSI</sequence>
<reference evidence="13 14" key="1">
    <citation type="journal article" date="2015" name="Genome Biol. Evol.">
        <title>Comparative Genomics of a Bacterivorous Green Alga Reveals Evolutionary Causalities and Consequences of Phago-Mixotrophic Mode of Nutrition.</title>
        <authorList>
            <person name="Burns J.A."/>
            <person name="Paasch A."/>
            <person name="Narechania A."/>
            <person name="Kim E."/>
        </authorList>
    </citation>
    <scope>NUCLEOTIDE SEQUENCE [LARGE SCALE GENOMIC DNA]</scope>
    <source>
        <strain evidence="13 14">PLY_AMNH</strain>
    </source>
</reference>
<feature type="domain" description="Protein kinase" evidence="11">
    <location>
        <begin position="301"/>
        <end position="527"/>
    </location>
</feature>
<dbReference type="GO" id="GO:0005524">
    <property type="term" value="F:ATP binding"/>
    <property type="evidence" value="ECO:0007669"/>
    <property type="project" value="UniProtKB-KW"/>
</dbReference>
<dbReference type="InterPro" id="IPR011009">
    <property type="entry name" value="Kinase-like_dom_sf"/>
</dbReference>
<dbReference type="FunFam" id="3.30.200.20:FF:000060">
    <property type="entry name" value="Serine/threonine-protein kinase isoform 1"/>
    <property type="match status" value="1"/>
</dbReference>
<dbReference type="Proteomes" id="UP001190700">
    <property type="component" value="Unassembled WGS sequence"/>
</dbReference>
<feature type="domain" description="ACT" evidence="12">
    <location>
        <begin position="183"/>
        <end position="265"/>
    </location>
</feature>
<dbReference type="Gene3D" id="3.30.200.20">
    <property type="entry name" value="Phosphorylase Kinase, domain 1"/>
    <property type="match status" value="1"/>
</dbReference>
<dbReference type="CDD" id="cd13999">
    <property type="entry name" value="STKc_MAP3K-like"/>
    <property type="match status" value="1"/>
</dbReference>
<dbReference type="PRINTS" id="PR00109">
    <property type="entry name" value="TYRKINASE"/>
</dbReference>
<organism evidence="13 14">
    <name type="scientific">Cymbomonas tetramitiformis</name>
    <dbReference type="NCBI Taxonomy" id="36881"/>
    <lineage>
        <taxon>Eukaryota</taxon>
        <taxon>Viridiplantae</taxon>
        <taxon>Chlorophyta</taxon>
        <taxon>Pyramimonadophyceae</taxon>
        <taxon>Pyramimonadales</taxon>
        <taxon>Pyramimonadaceae</taxon>
        <taxon>Cymbomonas</taxon>
    </lineage>
</organism>
<evidence type="ECO:0000313" key="14">
    <source>
        <dbReference type="Proteomes" id="UP001190700"/>
    </source>
</evidence>
<accession>A0AAE0FAU9</accession>
<comment type="catalytic activity">
    <reaction evidence="9">
        <text>L-seryl-[protein] + ATP = O-phospho-L-seryl-[protein] + ADP + H(+)</text>
        <dbReference type="Rhea" id="RHEA:17989"/>
        <dbReference type="Rhea" id="RHEA-COMP:9863"/>
        <dbReference type="Rhea" id="RHEA-COMP:11604"/>
        <dbReference type="ChEBI" id="CHEBI:15378"/>
        <dbReference type="ChEBI" id="CHEBI:29999"/>
        <dbReference type="ChEBI" id="CHEBI:30616"/>
        <dbReference type="ChEBI" id="CHEBI:83421"/>
        <dbReference type="ChEBI" id="CHEBI:456216"/>
        <dbReference type="EC" id="2.7.11.1"/>
    </reaction>
</comment>
<evidence type="ECO:0000256" key="2">
    <source>
        <dbReference type="ARBA" id="ARBA00012513"/>
    </source>
</evidence>
<dbReference type="SMART" id="SM00220">
    <property type="entry name" value="S_TKc"/>
    <property type="match status" value="1"/>
</dbReference>
<evidence type="ECO:0000256" key="10">
    <source>
        <dbReference type="SAM" id="MobiDB-lite"/>
    </source>
</evidence>
<name>A0AAE0FAU9_9CHLO</name>
<dbReference type="InterPro" id="IPR008271">
    <property type="entry name" value="Ser/Thr_kinase_AS"/>
</dbReference>
<dbReference type="PANTHER" id="PTHR44329:SF261">
    <property type="entry name" value="ZINC FINGER CONTAINING PROTEIN KINASE-RELATED"/>
    <property type="match status" value="1"/>
</dbReference>
<dbReference type="InterPro" id="IPR051681">
    <property type="entry name" value="Ser/Thr_Kinases-Pseudokinases"/>
</dbReference>
<dbReference type="InterPro" id="IPR045865">
    <property type="entry name" value="ACT-like_dom_sf"/>
</dbReference>
<keyword evidence="14" id="KW-1185">Reference proteome</keyword>
<feature type="region of interest" description="Disordered" evidence="10">
    <location>
        <begin position="148"/>
        <end position="169"/>
    </location>
</feature>
<evidence type="ECO:0000256" key="3">
    <source>
        <dbReference type="ARBA" id="ARBA00022527"/>
    </source>
</evidence>
<dbReference type="GO" id="GO:0004674">
    <property type="term" value="F:protein serine/threonine kinase activity"/>
    <property type="evidence" value="ECO:0007669"/>
    <property type="project" value="UniProtKB-KW"/>
</dbReference>
<dbReference type="InterPro" id="IPR001245">
    <property type="entry name" value="Ser-Thr/Tyr_kinase_cat_dom"/>
</dbReference>
<evidence type="ECO:0000256" key="7">
    <source>
        <dbReference type="ARBA" id="ARBA00022840"/>
    </source>
</evidence>
<gene>
    <name evidence="13" type="ORF">CYMTET_34584</name>
</gene>
<dbReference type="EC" id="2.7.11.1" evidence="2"/>
<evidence type="ECO:0000313" key="13">
    <source>
        <dbReference type="EMBL" id="KAK3256272.1"/>
    </source>
</evidence>
<evidence type="ECO:0000256" key="9">
    <source>
        <dbReference type="ARBA" id="ARBA00048679"/>
    </source>
</evidence>
<dbReference type="SUPFAM" id="SSF56112">
    <property type="entry name" value="Protein kinase-like (PK-like)"/>
    <property type="match status" value="1"/>
</dbReference>
<comment type="catalytic activity">
    <reaction evidence="8">
        <text>L-threonyl-[protein] + ATP = O-phospho-L-threonyl-[protein] + ADP + H(+)</text>
        <dbReference type="Rhea" id="RHEA:46608"/>
        <dbReference type="Rhea" id="RHEA-COMP:11060"/>
        <dbReference type="Rhea" id="RHEA-COMP:11605"/>
        <dbReference type="ChEBI" id="CHEBI:15378"/>
        <dbReference type="ChEBI" id="CHEBI:30013"/>
        <dbReference type="ChEBI" id="CHEBI:30616"/>
        <dbReference type="ChEBI" id="CHEBI:61977"/>
        <dbReference type="ChEBI" id="CHEBI:456216"/>
        <dbReference type="EC" id="2.7.11.1"/>
    </reaction>
</comment>
<comment type="similarity">
    <text evidence="1">Belongs to the protein kinase superfamily. TKL Ser/Thr protein kinase family. RAF subfamily.</text>
</comment>
<comment type="caution">
    <text evidence="13">The sequence shown here is derived from an EMBL/GenBank/DDBJ whole genome shotgun (WGS) entry which is preliminary data.</text>
</comment>
<keyword evidence="6" id="KW-0418">Kinase</keyword>
<dbReference type="SUPFAM" id="SSF55021">
    <property type="entry name" value="ACT-like"/>
    <property type="match status" value="1"/>
</dbReference>
<dbReference type="PROSITE" id="PS50011">
    <property type="entry name" value="PROTEIN_KINASE_DOM"/>
    <property type="match status" value="1"/>
</dbReference>
<keyword evidence="4" id="KW-0808">Transferase</keyword>
<proteinExistence type="inferred from homology"/>
<keyword evidence="3" id="KW-0723">Serine/threonine-protein kinase</keyword>
<dbReference type="AlphaFoldDB" id="A0AAE0FAU9"/>
<keyword evidence="7" id="KW-0067">ATP-binding</keyword>
<dbReference type="Pfam" id="PF07714">
    <property type="entry name" value="PK_Tyr_Ser-Thr"/>
    <property type="match status" value="1"/>
</dbReference>
<feature type="compositionally biased region" description="Polar residues" evidence="10">
    <location>
        <begin position="160"/>
        <end position="169"/>
    </location>
</feature>
<protein>
    <recommendedName>
        <fullName evidence="2">non-specific serine/threonine protein kinase</fullName>
        <ecNumber evidence="2">2.7.11.1</ecNumber>
    </recommendedName>
</protein>
<evidence type="ECO:0000256" key="6">
    <source>
        <dbReference type="ARBA" id="ARBA00022777"/>
    </source>
</evidence>
<dbReference type="PROSITE" id="PS00108">
    <property type="entry name" value="PROTEIN_KINASE_ST"/>
    <property type="match status" value="1"/>
</dbReference>
<dbReference type="InterPro" id="IPR002912">
    <property type="entry name" value="ACT_dom"/>
</dbReference>
<evidence type="ECO:0000259" key="12">
    <source>
        <dbReference type="PROSITE" id="PS51671"/>
    </source>
</evidence>
<keyword evidence="5" id="KW-0547">Nucleotide-binding</keyword>
<evidence type="ECO:0000256" key="8">
    <source>
        <dbReference type="ARBA" id="ARBA00047899"/>
    </source>
</evidence>
<dbReference type="PROSITE" id="PS51671">
    <property type="entry name" value="ACT"/>
    <property type="match status" value="1"/>
</dbReference>
<dbReference type="PANTHER" id="PTHR44329">
    <property type="entry name" value="SERINE/THREONINE-PROTEIN KINASE TNNI3K-RELATED"/>
    <property type="match status" value="1"/>
</dbReference>
<dbReference type="Gene3D" id="1.10.510.10">
    <property type="entry name" value="Transferase(Phosphotransferase) domain 1"/>
    <property type="match status" value="1"/>
</dbReference>
<evidence type="ECO:0000256" key="4">
    <source>
        <dbReference type="ARBA" id="ARBA00022679"/>
    </source>
</evidence>
<evidence type="ECO:0000256" key="1">
    <source>
        <dbReference type="ARBA" id="ARBA00010507"/>
    </source>
</evidence>
<evidence type="ECO:0000259" key="11">
    <source>
        <dbReference type="PROSITE" id="PS50011"/>
    </source>
</evidence>
<evidence type="ECO:0000256" key="5">
    <source>
        <dbReference type="ARBA" id="ARBA00022741"/>
    </source>
</evidence>
<dbReference type="EMBL" id="LGRX02021811">
    <property type="protein sequence ID" value="KAK3256272.1"/>
    <property type="molecule type" value="Genomic_DNA"/>
</dbReference>